<accession>A0A6P1QVY1</accession>
<dbReference type="InterPro" id="IPR037026">
    <property type="entry name" value="Vgr_OB-fold_dom_sf"/>
</dbReference>
<evidence type="ECO:0000313" key="2">
    <source>
        <dbReference type="Proteomes" id="UP000464318"/>
    </source>
</evidence>
<dbReference type="Proteomes" id="UP000464318">
    <property type="component" value="Chromosome"/>
</dbReference>
<protein>
    <submittedName>
        <fullName evidence="1">Uncharacterized protein</fullName>
    </submittedName>
</protein>
<reference evidence="1 2" key="1">
    <citation type="submission" date="2018-04" db="EMBL/GenBank/DDBJ databases">
        <title>Characteristic and Complete Genome Sequencing of A Novel Member of Infective Endocarditis Causative Bacteria: Bergeyella cardium QL-PH.</title>
        <authorList>
            <person name="Pan H."/>
            <person name="Sun E."/>
            <person name="Zhang Y."/>
        </authorList>
    </citation>
    <scope>NUCLEOTIDE SEQUENCE [LARGE SCALE GENOMIC DNA]</scope>
    <source>
        <strain evidence="1 2">HPQL</strain>
    </source>
</reference>
<dbReference type="EMBL" id="CP029149">
    <property type="protein sequence ID" value="QHN64844.1"/>
    <property type="molecule type" value="Genomic_DNA"/>
</dbReference>
<dbReference type="RefSeq" id="WP_160223877.1">
    <property type="nucleotide sequence ID" value="NZ_CP029149.1"/>
</dbReference>
<sequence length="166" mass="17978">MNDKIAQLKSNIKAIIGATQNLPIDGFVTKITGDTCTVNINGFEISDVRLKTTANGKDNLLMIPAIGSQVLMISADGSIDNLTIIKCDQVSQFSYKENGLEVEIDSTSGKVSVKNETTSLLTLFEDLMSLLKDLKVYTPSGVSGKPIPPTILKLNQLESKFKTLLK</sequence>
<dbReference type="AlphaFoldDB" id="A0A6P1QVY1"/>
<proteinExistence type="predicted"/>
<dbReference type="KEGG" id="bcad:DBX24_02520"/>
<dbReference type="OrthoDB" id="1252911at2"/>
<evidence type="ECO:0000313" key="1">
    <source>
        <dbReference type="EMBL" id="QHN64844.1"/>
    </source>
</evidence>
<organism evidence="1 2">
    <name type="scientific">Bergeyella cardium</name>
    <dbReference type="NCBI Taxonomy" id="1585976"/>
    <lineage>
        <taxon>Bacteria</taxon>
        <taxon>Pseudomonadati</taxon>
        <taxon>Bacteroidota</taxon>
        <taxon>Flavobacteriia</taxon>
        <taxon>Flavobacteriales</taxon>
        <taxon>Weeksellaceae</taxon>
        <taxon>Bergeyella</taxon>
    </lineage>
</organism>
<name>A0A6P1QVY1_9FLAO</name>
<dbReference type="Gene3D" id="2.40.50.230">
    <property type="entry name" value="Gp5 N-terminal domain"/>
    <property type="match status" value="1"/>
</dbReference>
<gene>
    <name evidence="1" type="ORF">DBX24_02520</name>
</gene>
<keyword evidence="2" id="KW-1185">Reference proteome</keyword>